<protein>
    <recommendedName>
        <fullName evidence="4">Secreted protein</fullName>
    </recommendedName>
</protein>
<comment type="caution">
    <text evidence="2">The sequence shown here is derived from an EMBL/GenBank/DDBJ whole genome shotgun (WGS) entry which is preliminary data.</text>
</comment>
<feature type="region of interest" description="Disordered" evidence="1">
    <location>
        <begin position="87"/>
        <end position="107"/>
    </location>
</feature>
<gene>
    <name evidence="2" type="ORF">GCM10009802_30010</name>
</gene>
<reference evidence="2 3" key="1">
    <citation type="journal article" date="2019" name="Int. J. Syst. Evol. Microbiol.">
        <title>The Global Catalogue of Microorganisms (GCM) 10K type strain sequencing project: providing services to taxonomists for standard genome sequencing and annotation.</title>
        <authorList>
            <consortium name="The Broad Institute Genomics Platform"/>
            <consortium name="The Broad Institute Genome Sequencing Center for Infectious Disease"/>
            <person name="Wu L."/>
            <person name="Ma J."/>
        </authorList>
    </citation>
    <scope>NUCLEOTIDE SEQUENCE [LARGE SCALE GENOMIC DNA]</scope>
    <source>
        <strain evidence="2 3">JCM 15481</strain>
    </source>
</reference>
<evidence type="ECO:0000256" key="1">
    <source>
        <dbReference type="SAM" id="MobiDB-lite"/>
    </source>
</evidence>
<feature type="compositionally biased region" description="Low complexity" evidence="1">
    <location>
        <begin position="39"/>
        <end position="59"/>
    </location>
</feature>
<evidence type="ECO:0000313" key="3">
    <source>
        <dbReference type="Proteomes" id="UP001500443"/>
    </source>
</evidence>
<organism evidence="2 3">
    <name type="scientific">Streptomyces synnematoformans</name>
    <dbReference type="NCBI Taxonomy" id="415721"/>
    <lineage>
        <taxon>Bacteria</taxon>
        <taxon>Bacillati</taxon>
        <taxon>Actinomycetota</taxon>
        <taxon>Actinomycetes</taxon>
        <taxon>Kitasatosporales</taxon>
        <taxon>Streptomycetaceae</taxon>
        <taxon>Streptomyces</taxon>
    </lineage>
</organism>
<evidence type="ECO:0008006" key="4">
    <source>
        <dbReference type="Google" id="ProtNLM"/>
    </source>
</evidence>
<evidence type="ECO:0000313" key="2">
    <source>
        <dbReference type="EMBL" id="GAA2124842.1"/>
    </source>
</evidence>
<accession>A0ABN2YBW5</accession>
<dbReference type="EMBL" id="BAAAPF010000084">
    <property type="protein sequence ID" value="GAA2124842.1"/>
    <property type="molecule type" value="Genomic_DNA"/>
</dbReference>
<dbReference type="Proteomes" id="UP001500443">
    <property type="component" value="Unassembled WGS sequence"/>
</dbReference>
<feature type="compositionally biased region" description="Low complexity" evidence="1">
    <location>
        <begin position="14"/>
        <end position="26"/>
    </location>
</feature>
<proteinExistence type="predicted"/>
<keyword evidence="3" id="KW-1185">Reference proteome</keyword>
<sequence>MRIGTSAIVCLCRSTTSSGTSPAPAGDAEVRGSSEASSDRTSTQAASSTAARPAAAIRTVCRDRPRRTRDVAYRMLTPVVVELSWWKRTRPRSGRTVPHAHASAGTP</sequence>
<name>A0ABN2YBW5_9ACTN</name>
<feature type="region of interest" description="Disordered" evidence="1">
    <location>
        <begin position="14"/>
        <end position="61"/>
    </location>
</feature>